<evidence type="ECO:0000313" key="1">
    <source>
        <dbReference type="EMBL" id="MFH4978552.1"/>
    </source>
</evidence>
<keyword evidence="2" id="KW-1185">Reference proteome</keyword>
<accession>A0ABD6EH51</accession>
<sequence>MQLYKLHIVENAAGIPNNLQQKDILYSDLHNYLSTGSTALLTNYVNYSLMLVLVQFYDQKSENRSFEESQISELTFQSKPSETSDVGSFSEISPRFNIYLQLNVNSNVKDKRVYYTLHGDGIFSE</sequence>
<gene>
    <name evidence="1" type="ORF">AB6A40_005261</name>
</gene>
<reference evidence="1 2" key="1">
    <citation type="submission" date="2024-08" db="EMBL/GenBank/DDBJ databases">
        <title>Gnathostoma spinigerum genome.</title>
        <authorList>
            <person name="Gonzalez-Bertolin B."/>
            <person name="Monzon S."/>
            <person name="Zaballos A."/>
            <person name="Jimenez P."/>
            <person name="Dekumyoy P."/>
            <person name="Varona S."/>
            <person name="Cuesta I."/>
            <person name="Sumanam S."/>
            <person name="Adisakwattana P."/>
            <person name="Gasser R.B."/>
            <person name="Hernandez-Gonzalez A."/>
            <person name="Young N.D."/>
            <person name="Perteguer M.J."/>
        </authorList>
    </citation>
    <scope>NUCLEOTIDE SEQUENCE [LARGE SCALE GENOMIC DNA]</scope>
    <source>
        <strain evidence="1">AL3</strain>
        <tissue evidence="1">Liver</tissue>
    </source>
</reference>
<dbReference type="EMBL" id="JBGFUD010003291">
    <property type="protein sequence ID" value="MFH4978552.1"/>
    <property type="molecule type" value="Genomic_DNA"/>
</dbReference>
<organism evidence="1 2">
    <name type="scientific">Gnathostoma spinigerum</name>
    <dbReference type="NCBI Taxonomy" id="75299"/>
    <lineage>
        <taxon>Eukaryota</taxon>
        <taxon>Metazoa</taxon>
        <taxon>Ecdysozoa</taxon>
        <taxon>Nematoda</taxon>
        <taxon>Chromadorea</taxon>
        <taxon>Rhabditida</taxon>
        <taxon>Spirurina</taxon>
        <taxon>Gnathostomatomorpha</taxon>
        <taxon>Gnathostomatoidea</taxon>
        <taxon>Gnathostomatidae</taxon>
        <taxon>Gnathostoma</taxon>
    </lineage>
</organism>
<comment type="caution">
    <text evidence="1">The sequence shown here is derived from an EMBL/GenBank/DDBJ whole genome shotgun (WGS) entry which is preliminary data.</text>
</comment>
<name>A0ABD6EH51_9BILA</name>
<dbReference type="AlphaFoldDB" id="A0ABD6EH51"/>
<proteinExistence type="predicted"/>
<dbReference type="Proteomes" id="UP001608902">
    <property type="component" value="Unassembled WGS sequence"/>
</dbReference>
<evidence type="ECO:0000313" key="2">
    <source>
        <dbReference type="Proteomes" id="UP001608902"/>
    </source>
</evidence>
<protein>
    <submittedName>
        <fullName evidence="1">Uncharacterized protein</fullName>
    </submittedName>
</protein>